<name>A0A1B9F7U9_9BACT</name>
<dbReference type="OrthoDB" id="9769048at2"/>
<gene>
    <name evidence="2" type="ORF">DBT_0766</name>
</gene>
<dbReference type="InterPro" id="IPR010131">
    <property type="entry name" value="MdtP/NodT-like"/>
</dbReference>
<evidence type="ECO:0000313" key="2">
    <source>
        <dbReference type="EMBL" id="OCC15841.1"/>
    </source>
</evidence>
<dbReference type="PANTHER" id="PTHR30203:SF24">
    <property type="entry name" value="BLR4935 PROTEIN"/>
    <property type="match status" value="1"/>
</dbReference>
<evidence type="ECO:0000313" key="3">
    <source>
        <dbReference type="Proteomes" id="UP000093080"/>
    </source>
</evidence>
<reference evidence="2 3" key="1">
    <citation type="submission" date="2016-06" db="EMBL/GenBank/DDBJ databases">
        <title>Respiratory ammonification of nitrate coupled to the oxidation of elemental sulfur in deep-sea autotrophic thermophilic bacteria.</title>
        <authorList>
            <person name="Slobodkina G.B."/>
            <person name="Mardanov A.V."/>
            <person name="Ravin N.V."/>
            <person name="Frolova A.A."/>
            <person name="Viryasiv M.B."/>
            <person name="Chernyh N.A."/>
            <person name="Bonch-Osmolovskaya E.A."/>
            <person name="Slobodkin A.I."/>
        </authorList>
    </citation>
    <scope>NUCLEOTIDE SEQUENCE [LARGE SCALE GENOMIC DNA]</scope>
    <source>
        <strain evidence="2 3">S69</strain>
    </source>
</reference>
<dbReference type="Proteomes" id="UP000093080">
    <property type="component" value="Unassembled WGS sequence"/>
</dbReference>
<dbReference type="AlphaFoldDB" id="A0A1B9F7U9"/>
<evidence type="ECO:0000256" key="1">
    <source>
        <dbReference type="ARBA" id="ARBA00007613"/>
    </source>
</evidence>
<dbReference type="PANTHER" id="PTHR30203">
    <property type="entry name" value="OUTER MEMBRANE CATION EFFLUX PROTEIN"/>
    <property type="match status" value="1"/>
</dbReference>
<dbReference type="RefSeq" id="WP_067616529.1">
    <property type="nucleotide sequence ID" value="NZ_MAGO01000003.1"/>
</dbReference>
<keyword evidence="3" id="KW-1185">Reference proteome</keyword>
<dbReference type="InterPro" id="IPR003423">
    <property type="entry name" value="OMP_efflux"/>
</dbReference>
<dbReference type="GO" id="GO:0015562">
    <property type="term" value="F:efflux transmembrane transporter activity"/>
    <property type="evidence" value="ECO:0007669"/>
    <property type="project" value="InterPro"/>
</dbReference>
<dbReference type="Gene3D" id="1.20.1600.10">
    <property type="entry name" value="Outer membrane efflux proteins (OEP)"/>
    <property type="match status" value="1"/>
</dbReference>
<dbReference type="SUPFAM" id="SSF56954">
    <property type="entry name" value="Outer membrane efflux proteins (OEP)"/>
    <property type="match status" value="1"/>
</dbReference>
<proteinExistence type="inferred from homology"/>
<sequence>MRINLLFLILLFSILPAFSVGASNQCLLLGPEDAAEIAIERNPTLSALRREAESVRARIGPAGALPDPQLGIGILNLPMDTFSFDQEAMTQTQIKLTQKIPFPGKLSIKRSIQKLEALRAQWRERAETLKVKAEVKGLWWELFRIKNTFDILLKEEKTLRKIIELTQSRYETGKGLQSDVLLSQLELTRVLKEKIDLEARYHEVEKKLISLMSVSHECIDLKEDIETGLLPLEDQGLLVGEAMNINPTLKEKETLLAIKRRTYDLKKRDLYPDFAITGAYGKRFGENPNGDDRADFGSLLVTMNIPLFFKQKQNQEIISALRAVEALESAIKAEKDNIDGKIGSELSLYNGLLQQDTLYRKTIIPKARATLLALKDSYAAGRADILGLLKAELMLYRFEGDHIGIISNAKKVLSRLEAIVGKDLEGEK</sequence>
<accession>A0A1B9F7U9</accession>
<dbReference type="STRING" id="1156395.DBT_0766"/>
<organism evidence="2 3">
    <name type="scientific">Dissulfuribacter thermophilus</name>
    <dbReference type="NCBI Taxonomy" id="1156395"/>
    <lineage>
        <taxon>Bacteria</taxon>
        <taxon>Pseudomonadati</taxon>
        <taxon>Thermodesulfobacteriota</taxon>
        <taxon>Dissulfuribacteria</taxon>
        <taxon>Dissulfuribacterales</taxon>
        <taxon>Dissulfuribacteraceae</taxon>
        <taxon>Dissulfuribacter</taxon>
    </lineage>
</organism>
<dbReference type="Pfam" id="PF02321">
    <property type="entry name" value="OEP"/>
    <property type="match status" value="2"/>
</dbReference>
<comment type="similarity">
    <text evidence="1">Belongs to the outer membrane factor (OMF) (TC 1.B.17) family.</text>
</comment>
<comment type="caution">
    <text evidence="2">The sequence shown here is derived from an EMBL/GenBank/DDBJ whole genome shotgun (WGS) entry which is preliminary data.</text>
</comment>
<dbReference type="EMBL" id="MAGO01000003">
    <property type="protein sequence ID" value="OCC15841.1"/>
    <property type="molecule type" value="Genomic_DNA"/>
</dbReference>
<protein>
    <submittedName>
        <fullName evidence="2">Heavy metal RND efflux outer membrane protein, CzcC family</fullName>
    </submittedName>
</protein>